<evidence type="ECO:0000313" key="1">
    <source>
        <dbReference type="EMBL" id="KKK75981.1"/>
    </source>
</evidence>
<feature type="non-terminal residue" evidence="1">
    <location>
        <position position="1"/>
    </location>
</feature>
<name>A0A0F9AUV6_9ZZZZ</name>
<accession>A0A0F9AUV6</accession>
<dbReference type="AlphaFoldDB" id="A0A0F9AUV6"/>
<sequence length="50" mass="5743">IKFEFKNDGDLEIRSTSLETVDRHLDLDKSQVKRLVKFLDAHKSVGDKNG</sequence>
<protein>
    <submittedName>
        <fullName evidence="1">Uncharacterized protein</fullName>
    </submittedName>
</protein>
<comment type="caution">
    <text evidence="1">The sequence shown here is derived from an EMBL/GenBank/DDBJ whole genome shotgun (WGS) entry which is preliminary data.</text>
</comment>
<proteinExistence type="predicted"/>
<reference evidence="1" key="1">
    <citation type="journal article" date="2015" name="Nature">
        <title>Complex archaea that bridge the gap between prokaryotes and eukaryotes.</title>
        <authorList>
            <person name="Spang A."/>
            <person name="Saw J.H."/>
            <person name="Jorgensen S.L."/>
            <person name="Zaremba-Niedzwiedzka K."/>
            <person name="Martijn J."/>
            <person name="Lind A.E."/>
            <person name="van Eijk R."/>
            <person name="Schleper C."/>
            <person name="Guy L."/>
            <person name="Ettema T.J."/>
        </authorList>
    </citation>
    <scope>NUCLEOTIDE SEQUENCE</scope>
</reference>
<dbReference type="EMBL" id="LAZR01055615">
    <property type="protein sequence ID" value="KKK75981.1"/>
    <property type="molecule type" value="Genomic_DNA"/>
</dbReference>
<organism evidence="1">
    <name type="scientific">marine sediment metagenome</name>
    <dbReference type="NCBI Taxonomy" id="412755"/>
    <lineage>
        <taxon>unclassified sequences</taxon>
        <taxon>metagenomes</taxon>
        <taxon>ecological metagenomes</taxon>
    </lineage>
</organism>
<gene>
    <name evidence="1" type="ORF">LCGC14_2868240</name>
</gene>